<dbReference type="SUPFAM" id="SSF51445">
    <property type="entry name" value="(Trans)glycosidases"/>
    <property type="match status" value="1"/>
</dbReference>
<dbReference type="Gramene" id="Pp3c5_5170V3.1">
    <property type="protein sequence ID" value="Pp3c5_5170V3.1"/>
    <property type="gene ID" value="Pp3c5_5170"/>
</dbReference>
<dbReference type="InterPro" id="IPR001547">
    <property type="entry name" value="Glyco_hydro_5"/>
</dbReference>
<organism evidence="7">
    <name type="scientific">Physcomitrium patens</name>
    <name type="common">Spreading-leaved earth moss</name>
    <name type="synonym">Physcomitrella patens</name>
    <dbReference type="NCBI Taxonomy" id="3218"/>
    <lineage>
        <taxon>Eukaryota</taxon>
        <taxon>Viridiplantae</taxon>
        <taxon>Streptophyta</taxon>
        <taxon>Embryophyta</taxon>
        <taxon>Bryophyta</taxon>
        <taxon>Bryophytina</taxon>
        <taxon>Bryopsida</taxon>
        <taxon>Funariidae</taxon>
        <taxon>Funariales</taxon>
        <taxon>Funariaceae</taxon>
        <taxon>Physcomitrium</taxon>
    </lineage>
</organism>
<feature type="domain" description="Glycoside hydrolase family 5" evidence="6">
    <location>
        <begin position="9"/>
        <end position="344"/>
    </location>
</feature>
<dbReference type="PANTHER" id="PTHR31451:SF45">
    <property type="entry name" value="MANNAN ENDO-1,4-BETA-MANNOSIDASE 2"/>
    <property type="match status" value="1"/>
</dbReference>
<dbReference type="InterPro" id="IPR045053">
    <property type="entry name" value="MAN-like"/>
</dbReference>
<comment type="similarity">
    <text evidence="2">Belongs to the glycosyl hydrolase 5 (cellulase A) family.</text>
</comment>
<dbReference type="GO" id="GO:0016985">
    <property type="term" value="F:mannan endo-1,4-beta-mannosidase activity"/>
    <property type="evidence" value="ECO:0000318"/>
    <property type="project" value="GO_Central"/>
</dbReference>
<gene>
    <name evidence="8" type="primary">LOC112282025</name>
    <name evidence="7" type="ORF">PHYPA_007272</name>
</gene>
<dbReference type="EnsemblPlants" id="Pp3c5_5170V3.3">
    <property type="protein sequence ID" value="Pp3c5_5170V3.3"/>
    <property type="gene ID" value="Pp3c5_5170"/>
</dbReference>
<reference evidence="7 9" key="2">
    <citation type="journal article" date="2018" name="Plant J.">
        <title>The Physcomitrella patens chromosome-scale assembly reveals moss genome structure and evolution.</title>
        <authorList>
            <person name="Lang D."/>
            <person name="Ullrich K.K."/>
            <person name="Murat F."/>
            <person name="Fuchs J."/>
            <person name="Jenkins J."/>
            <person name="Haas F.B."/>
            <person name="Piednoel M."/>
            <person name="Gundlach H."/>
            <person name="Van Bel M."/>
            <person name="Meyberg R."/>
            <person name="Vives C."/>
            <person name="Morata J."/>
            <person name="Symeonidi A."/>
            <person name="Hiss M."/>
            <person name="Muchero W."/>
            <person name="Kamisugi Y."/>
            <person name="Saleh O."/>
            <person name="Blanc G."/>
            <person name="Decker E.L."/>
            <person name="van Gessel N."/>
            <person name="Grimwood J."/>
            <person name="Hayes R.D."/>
            <person name="Graham S.W."/>
            <person name="Gunter L.E."/>
            <person name="McDaniel S.F."/>
            <person name="Hoernstein S.N.W."/>
            <person name="Larsson A."/>
            <person name="Li F.W."/>
            <person name="Perroud P.F."/>
            <person name="Phillips J."/>
            <person name="Ranjan P."/>
            <person name="Rokshar D.S."/>
            <person name="Rothfels C.J."/>
            <person name="Schneider L."/>
            <person name="Shu S."/>
            <person name="Stevenson D.W."/>
            <person name="Thummler F."/>
            <person name="Tillich M."/>
            <person name="Villarreal Aguilar J.C."/>
            <person name="Widiez T."/>
            <person name="Wong G.K."/>
            <person name="Wymore A."/>
            <person name="Zhang Y."/>
            <person name="Zimmer A.D."/>
            <person name="Quatrano R.S."/>
            <person name="Mayer K.F.X."/>
            <person name="Goodstein D."/>
            <person name="Casacuberta J.M."/>
            <person name="Vandepoele K."/>
            <person name="Reski R."/>
            <person name="Cuming A.C."/>
            <person name="Tuskan G.A."/>
            <person name="Maumus F."/>
            <person name="Salse J."/>
            <person name="Schmutz J."/>
            <person name="Rensing S.A."/>
        </authorList>
    </citation>
    <scope>NUCLEOTIDE SEQUENCE [LARGE SCALE GENOMIC DNA]</scope>
    <source>
        <strain evidence="8 9">cv. Gransden 2004</strain>
    </source>
</reference>
<evidence type="ECO:0000256" key="4">
    <source>
        <dbReference type="ARBA" id="ARBA00022801"/>
    </source>
</evidence>
<dbReference type="Gramene" id="Pp3c5_5170V3.3">
    <property type="protein sequence ID" value="Pp3c5_5170V3.3"/>
    <property type="gene ID" value="Pp3c5_5170"/>
</dbReference>
<evidence type="ECO:0000256" key="5">
    <source>
        <dbReference type="ARBA" id="ARBA00023295"/>
    </source>
</evidence>
<sequence length="422" mass="47858">MAMQLVTWEFVMRLGSTLMLEGYPFYANGWNSYWLMVVASELSTRPRVDDILQDGAALGLTVCRTWAFNDGTHLALQMSPGNYDENVFQGLDYAIYQAQRNGVRLLLSLVNNWHDYGGKAKYVAWAEAEGEDVADEDDFFRNAKCRQYYRNHVKAVLTRVNTFTGVAYRDDPTIFGWELMNEPHCKSDPSGETLQRWIGEMAAYVKTLDNKHLLTVGTEGYYASDSIGCSSSNPHNYCGTMGTDFIRDHQSPYLDFATVHAYPDQWLSTEDYDEMLEFFDRWVRAHIVDAERVLRMPVLFAEFGLSDKNSGFTKEKLEVFYSVVYDQSYESALNHGAGAGALMWQLLPAEMSDWNDGYSIEPSCGSSICNMMLLQSARLKALHKPVCSADTGPYMDIFGNRTSPNPHMVSNLFQQGLNQIFT</sequence>
<name>A0A2K1KIJ7_PHYPA</name>
<dbReference type="FunFam" id="3.20.20.80:FF:000012">
    <property type="entry name" value="Mannan endo-1,4-beta-mannosidase 6"/>
    <property type="match status" value="1"/>
</dbReference>
<evidence type="ECO:0000313" key="7">
    <source>
        <dbReference type="EMBL" id="PNR53597.1"/>
    </source>
</evidence>
<reference evidence="7 9" key="1">
    <citation type="journal article" date="2008" name="Science">
        <title>The Physcomitrella genome reveals evolutionary insights into the conquest of land by plants.</title>
        <authorList>
            <person name="Rensing S."/>
            <person name="Lang D."/>
            <person name="Zimmer A."/>
            <person name="Terry A."/>
            <person name="Salamov A."/>
            <person name="Shapiro H."/>
            <person name="Nishiyama T."/>
            <person name="Perroud P.-F."/>
            <person name="Lindquist E."/>
            <person name="Kamisugi Y."/>
            <person name="Tanahashi T."/>
            <person name="Sakakibara K."/>
            <person name="Fujita T."/>
            <person name="Oishi K."/>
            <person name="Shin-I T."/>
            <person name="Kuroki Y."/>
            <person name="Toyoda A."/>
            <person name="Suzuki Y."/>
            <person name="Hashimoto A."/>
            <person name="Yamaguchi K."/>
            <person name="Sugano A."/>
            <person name="Kohara Y."/>
            <person name="Fujiyama A."/>
            <person name="Anterola A."/>
            <person name="Aoki S."/>
            <person name="Ashton N."/>
            <person name="Barbazuk W.B."/>
            <person name="Barker E."/>
            <person name="Bennetzen J."/>
            <person name="Bezanilla M."/>
            <person name="Blankenship R."/>
            <person name="Cho S.H."/>
            <person name="Dutcher S."/>
            <person name="Estelle M."/>
            <person name="Fawcett J.A."/>
            <person name="Gundlach H."/>
            <person name="Hanada K."/>
            <person name="Heyl A."/>
            <person name="Hicks K.A."/>
            <person name="Hugh J."/>
            <person name="Lohr M."/>
            <person name="Mayer K."/>
            <person name="Melkozernov A."/>
            <person name="Murata T."/>
            <person name="Nelson D."/>
            <person name="Pils B."/>
            <person name="Prigge M."/>
            <person name="Reiss B."/>
            <person name="Renner T."/>
            <person name="Rombauts S."/>
            <person name="Rushton P."/>
            <person name="Sanderfoot A."/>
            <person name="Schween G."/>
            <person name="Shiu S.-H."/>
            <person name="Stueber K."/>
            <person name="Theodoulou F.L."/>
            <person name="Tu H."/>
            <person name="Van de Peer Y."/>
            <person name="Verrier P.J."/>
            <person name="Waters E."/>
            <person name="Wood A."/>
            <person name="Yang L."/>
            <person name="Cove D."/>
            <person name="Cuming A."/>
            <person name="Hasebe M."/>
            <person name="Lucas S."/>
            <person name="Mishler D.B."/>
            <person name="Reski R."/>
            <person name="Grigoriev I."/>
            <person name="Quatrano R.S."/>
            <person name="Boore J.L."/>
        </authorList>
    </citation>
    <scope>NUCLEOTIDE SEQUENCE [LARGE SCALE GENOMIC DNA]</scope>
    <source>
        <strain evidence="8 9">cv. Gransden 2004</strain>
    </source>
</reference>
<dbReference type="InterPro" id="IPR017853">
    <property type="entry name" value="GH"/>
</dbReference>
<dbReference type="EC" id="3.2.1.78" evidence="3"/>
<evidence type="ECO:0000256" key="2">
    <source>
        <dbReference type="ARBA" id="ARBA00005641"/>
    </source>
</evidence>
<keyword evidence="4" id="KW-0378">Hydrolase</keyword>
<dbReference type="Proteomes" id="UP000006727">
    <property type="component" value="Chromosome 5"/>
</dbReference>
<dbReference type="PaxDb" id="3218-PP1S41_160V6.1"/>
<keyword evidence="9" id="KW-1185">Reference proteome</keyword>
<evidence type="ECO:0000256" key="3">
    <source>
        <dbReference type="ARBA" id="ARBA00012706"/>
    </source>
</evidence>
<dbReference type="Gramene" id="Pp3c5_5170V3.2">
    <property type="protein sequence ID" value="Pp3c5_5170V3.2"/>
    <property type="gene ID" value="Pp3c5_5170"/>
</dbReference>
<dbReference type="STRING" id="3218.A0A2K1KIJ7"/>
<dbReference type="OrthoDB" id="406631at2759"/>
<evidence type="ECO:0000256" key="1">
    <source>
        <dbReference type="ARBA" id="ARBA00001678"/>
    </source>
</evidence>
<evidence type="ECO:0000259" key="6">
    <source>
        <dbReference type="Pfam" id="PF26410"/>
    </source>
</evidence>
<dbReference type="KEGG" id="ppp:112282025"/>
<dbReference type="FunCoup" id="A0A2K1KIJ7">
    <property type="interactions" value="193"/>
</dbReference>
<proteinExistence type="inferred from homology"/>
<dbReference type="EnsemblPlants" id="Pp3c5_5170V3.2">
    <property type="protein sequence ID" value="Pp3c5_5170V3.2"/>
    <property type="gene ID" value="Pp3c5_5170"/>
</dbReference>
<dbReference type="GO" id="GO:0000272">
    <property type="term" value="P:polysaccharide catabolic process"/>
    <property type="evidence" value="ECO:0007669"/>
    <property type="project" value="InterPro"/>
</dbReference>
<evidence type="ECO:0000313" key="9">
    <source>
        <dbReference type="Proteomes" id="UP000006727"/>
    </source>
</evidence>
<comment type="catalytic activity">
    <reaction evidence="1">
        <text>Random hydrolysis of (1-&gt;4)-beta-D-mannosidic linkages in mannans, galactomannans and glucomannans.</text>
        <dbReference type="EC" id="3.2.1.78"/>
    </reaction>
</comment>
<reference evidence="8" key="3">
    <citation type="submission" date="2020-12" db="UniProtKB">
        <authorList>
            <consortium name="EnsemblPlants"/>
        </authorList>
    </citation>
    <scope>IDENTIFICATION</scope>
</reference>
<accession>A0A2K1KIJ7</accession>
<dbReference type="EMBL" id="ABEU02000005">
    <property type="protein sequence ID" value="PNR53597.1"/>
    <property type="molecule type" value="Genomic_DNA"/>
</dbReference>
<dbReference type="Gene3D" id="3.20.20.80">
    <property type="entry name" value="Glycosidases"/>
    <property type="match status" value="1"/>
</dbReference>
<dbReference type="RefSeq" id="XP_024374909.1">
    <property type="nucleotide sequence ID" value="XM_024519141.2"/>
</dbReference>
<dbReference type="PANTHER" id="PTHR31451">
    <property type="match status" value="1"/>
</dbReference>
<keyword evidence="5" id="KW-0326">Glycosidase</keyword>
<dbReference type="AlphaFoldDB" id="A0A2K1KIJ7"/>
<protein>
    <recommendedName>
        <fullName evidence="3">mannan endo-1,4-beta-mannosidase</fullName>
        <ecNumber evidence="3">3.2.1.78</ecNumber>
    </recommendedName>
</protein>
<dbReference type="Pfam" id="PF26410">
    <property type="entry name" value="GH5_mannosidase"/>
    <property type="match status" value="1"/>
</dbReference>
<dbReference type="GeneID" id="112282025"/>
<dbReference type="EnsemblPlants" id="Pp3c5_5170V3.1">
    <property type="protein sequence ID" value="Pp3c5_5170V3.1"/>
    <property type="gene ID" value="Pp3c5_5170"/>
</dbReference>
<evidence type="ECO:0000313" key="8">
    <source>
        <dbReference type="EnsemblPlants" id="Pp3c5_5170V3.1"/>
    </source>
</evidence>